<dbReference type="Proteomes" id="UP000598360">
    <property type="component" value="Unassembled WGS sequence"/>
</dbReference>
<proteinExistence type="predicted"/>
<gene>
    <name evidence="2" type="ORF">IQ251_09510</name>
</gene>
<sequence length="88" mass="9193">MLTTIAGTAGALLAAAILLLMSLSSPLQEVEQARRRSRTSPVARPGRAGAPQAAAQQAAPRPTVPMATRPRRTGTTCVARTKTPHPVR</sequence>
<accession>A0A929BAS3</accession>
<evidence type="ECO:0000313" key="2">
    <source>
        <dbReference type="EMBL" id="MBE9374683.1"/>
    </source>
</evidence>
<dbReference type="EMBL" id="JADEYC010000015">
    <property type="protein sequence ID" value="MBE9374683.1"/>
    <property type="molecule type" value="Genomic_DNA"/>
</dbReference>
<feature type="compositionally biased region" description="Low complexity" evidence="1">
    <location>
        <begin position="43"/>
        <end position="61"/>
    </location>
</feature>
<organism evidence="2 3">
    <name type="scientific">Saccharopolyspora montiporae</name>
    <dbReference type="NCBI Taxonomy" id="2781240"/>
    <lineage>
        <taxon>Bacteria</taxon>
        <taxon>Bacillati</taxon>
        <taxon>Actinomycetota</taxon>
        <taxon>Actinomycetes</taxon>
        <taxon>Pseudonocardiales</taxon>
        <taxon>Pseudonocardiaceae</taxon>
        <taxon>Saccharopolyspora</taxon>
    </lineage>
</organism>
<dbReference type="AlphaFoldDB" id="A0A929BAS3"/>
<keyword evidence="3" id="KW-1185">Reference proteome</keyword>
<comment type="caution">
    <text evidence="2">The sequence shown here is derived from an EMBL/GenBank/DDBJ whole genome shotgun (WGS) entry which is preliminary data.</text>
</comment>
<evidence type="ECO:0000256" key="1">
    <source>
        <dbReference type="SAM" id="MobiDB-lite"/>
    </source>
</evidence>
<evidence type="ECO:0000313" key="3">
    <source>
        <dbReference type="Proteomes" id="UP000598360"/>
    </source>
</evidence>
<reference evidence="2" key="1">
    <citation type="submission" date="2020-10" db="EMBL/GenBank/DDBJ databases">
        <title>Diversity and distribution of actinomycetes associated with coral in the coast of Hainan.</title>
        <authorList>
            <person name="Li F."/>
        </authorList>
    </citation>
    <scope>NUCLEOTIDE SEQUENCE</scope>
    <source>
        <strain evidence="2">HNM0983</strain>
    </source>
</reference>
<dbReference type="RefSeq" id="WP_193928133.1">
    <property type="nucleotide sequence ID" value="NZ_JADEYC010000015.1"/>
</dbReference>
<name>A0A929BAS3_9PSEU</name>
<protein>
    <submittedName>
        <fullName evidence="2">Uncharacterized protein</fullName>
    </submittedName>
</protein>
<feature type="region of interest" description="Disordered" evidence="1">
    <location>
        <begin position="31"/>
        <end position="88"/>
    </location>
</feature>